<comment type="similarity">
    <text evidence="8">Belongs to the adenylosuccinate synthetase family.</text>
</comment>
<feature type="binding site" evidence="8">
    <location>
        <begin position="414"/>
        <end position="416"/>
    </location>
    <ligand>
        <name>GTP</name>
        <dbReference type="ChEBI" id="CHEBI:37565"/>
    </ligand>
</feature>
<keyword evidence="3 8" id="KW-0479">Metal-binding</keyword>
<keyword evidence="6 8" id="KW-0460">Magnesium</keyword>
<dbReference type="Gene3D" id="3.40.440.10">
    <property type="entry name" value="Adenylosuccinate Synthetase, subunit A, domain 1"/>
    <property type="match status" value="1"/>
</dbReference>
<gene>
    <name evidence="8" type="primary">purA</name>
    <name evidence="9" type="ORF">A3D07_02785</name>
</gene>
<keyword evidence="7 8" id="KW-0342">GTP-binding</keyword>
<dbReference type="Pfam" id="PF00709">
    <property type="entry name" value="Adenylsucc_synt"/>
    <property type="match status" value="1"/>
</dbReference>
<reference evidence="9 10" key="1">
    <citation type="journal article" date="2016" name="Nat. Commun.">
        <title>Thousands of microbial genomes shed light on interconnected biogeochemical processes in an aquifer system.</title>
        <authorList>
            <person name="Anantharaman K."/>
            <person name="Brown C.T."/>
            <person name="Hug L.A."/>
            <person name="Sharon I."/>
            <person name="Castelle C.J."/>
            <person name="Probst A.J."/>
            <person name="Thomas B.C."/>
            <person name="Singh A."/>
            <person name="Wilkins M.J."/>
            <person name="Karaoz U."/>
            <person name="Brodie E.L."/>
            <person name="Williams K.H."/>
            <person name="Hubbard S.S."/>
            <person name="Banfield J.F."/>
        </authorList>
    </citation>
    <scope>NUCLEOTIDE SEQUENCE [LARGE SCALE GENOMIC DNA]</scope>
</reference>
<protein>
    <recommendedName>
        <fullName evidence="8">Adenylosuccinate synthetase</fullName>
        <shortName evidence="8">AMPSase</shortName>
        <shortName evidence="8">AdSS</shortName>
        <ecNumber evidence="8">6.3.4.4</ecNumber>
    </recommendedName>
    <alternativeName>
        <fullName evidence="8">IMP--aspartate ligase</fullName>
    </alternativeName>
</protein>
<dbReference type="GO" id="GO:0000287">
    <property type="term" value="F:magnesium ion binding"/>
    <property type="evidence" value="ECO:0007669"/>
    <property type="project" value="UniProtKB-UniRule"/>
</dbReference>
<dbReference type="PANTHER" id="PTHR11846">
    <property type="entry name" value="ADENYLOSUCCINATE SYNTHETASE"/>
    <property type="match status" value="1"/>
</dbReference>
<dbReference type="EC" id="6.3.4.4" evidence="8"/>
<dbReference type="FunFam" id="3.90.170.10:FF:000001">
    <property type="entry name" value="Adenylosuccinate synthetase"/>
    <property type="match status" value="1"/>
</dbReference>
<proteinExistence type="inferred from homology"/>
<dbReference type="GO" id="GO:0044208">
    <property type="term" value="P:'de novo' AMP biosynthetic process"/>
    <property type="evidence" value="ECO:0007669"/>
    <property type="project" value="UniProtKB-UniRule"/>
</dbReference>
<dbReference type="InterPro" id="IPR042109">
    <property type="entry name" value="Adenylosuccinate_synth_dom1"/>
</dbReference>
<accession>A0A1F5GCW6</accession>
<dbReference type="NCBIfam" id="TIGR00184">
    <property type="entry name" value="purA"/>
    <property type="match status" value="1"/>
</dbReference>
<dbReference type="InterPro" id="IPR027417">
    <property type="entry name" value="P-loop_NTPase"/>
</dbReference>
<dbReference type="CDD" id="cd03108">
    <property type="entry name" value="AdSS"/>
    <property type="match status" value="1"/>
</dbReference>
<feature type="binding site" evidence="8">
    <location>
        <begin position="49"/>
        <end position="51"/>
    </location>
    <ligand>
        <name>GTP</name>
        <dbReference type="ChEBI" id="CHEBI:37565"/>
    </ligand>
</feature>
<dbReference type="SMART" id="SM00788">
    <property type="entry name" value="Adenylsucc_synt"/>
    <property type="match status" value="1"/>
</dbReference>
<keyword evidence="2 8" id="KW-0436">Ligase</keyword>
<evidence type="ECO:0000256" key="6">
    <source>
        <dbReference type="ARBA" id="ARBA00022842"/>
    </source>
</evidence>
<dbReference type="InterPro" id="IPR001114">
    <property type="entry name" value="Adenylosuccinate_synthetase"/>
</dbReference>
<comment type="pathway">
    <text evidence="8">Purine metabolism; AMP biosynthesis via de novo pathway; AMP from IMP: step 1/2.</text>
</comment>
<dbReference type="SUPFAM" id="SSF52540">
    <property type="entry name" value="P-loop containing nucleoside triphosphate hydrolases"/>
    <property type="match status" value="1"/>
</dbReference>
<name>A0A1F5GCW6_9BACT</name>
<dbReference type="UniPathway" id="UPA00075">
    <property type="reaction ID" value="UER00335"/>
</dbReference>
<comment type="cofactor">
    <cofactor evidence="8">
        <name>Mg(2+)</name>
        <dbReference type="ChEBI" id="CHEBI:18420"/>
    </cofactor>
    <text evidence="8">Binds 1 Mg(2+) ion per subunit.</text>
</comment>
<dbReference type="Proteomes" id="UP000177124">
    <property type="component" value="Unassembled WGS sequence"/>
</dbReference>
<feature type="binding site" evidence="8">
    <location>
        <begin position="332"/>
        <end position="334"/>
    </location>
    <ligand>
        <name>GTP</name>
        <dbReference type="ChEBI" id="CHEBI:37565"/>
    </ligand>
</feature>
<feature type="binding site" evidence="8">
    <location>
        <position position="49"/>
    </location>
    <ligand>
        <name>Mg(2+)</name>
        <dbReference type="ChEBI" id="CHEBI:18420"/>
    </ligand>
</feature>
<evidence type="ECO:0000256" key="5">
    <source>
        <dbReference type="ARBA" id="ARBA00022755"/>
    </source>
</evidence>
<feature type="binding site" evidence="8">
    <location>
        <position position="22"/>
    </location>
    <ligand>
        <name>Mg(2+)</name>
        <dbReference type="ChEBI" id="CHEBI:18420"/>
    </ligand>
</feature>
<evidence type="ECO:0000256" key="8">
    <source>
        <dbReference type="HAMAP-Rule" id="MF_00011"/>
    </source>
</evidence>
<dbReference type="Gene3D" id="3.90.170.10">
    <property type="entry name" value="Adenylosuccinate Synthetase, subunit A, domain 3"/>
    <property type="match status" value="1"/>
</dbReference>
<evidence type="ECO:0000313" key="10">
    <source>
        <dbReference type="Proteomes" id="UP000177124"/>
    </source>
</evidence>
<evidence type="ECO:0000256" key="7">
    <source>
        <dbReference type="ARBA" id="ARBA00023134"/>
    </source>
</evidence>
<dbReference type="PANTHER" id="PTHR11846:SF0">
    <property type="entry name" value="ADENYLOSUCCINATE SYNTHETASE"/>
    <property type="match status" value="1"/>
</dbReference>
<comment type="caution">
    <text evidence="8">Lacks conserved residue(s) required for the propagation of feature annotation.</text>
</comment>
<dbReference type="GO" id="GO:0005525">
    <property type="term" value="F:GTP binding"/>
    <property type="evidence" value="ECO:0007669"/>
    <property type="project" value="UniProtKB-UniRule"/>
</dbReference>
<feature type="binding site" description="in other chain" evidence="8">
    <location>
        <position position="304"/>
    </location>
    <ligand>
        <name>IMP</name>
        <dbReference type="ChEBI" id="CHEBI:58053"/>
        <note>ligand shared between dimeric partners</note>
    </ligand>
</feature>
<feature type="active site" description="Proton donor" evidence="8">
    <location>
        <position position="50"/>
    </location>
</feature>
<feature type="binding site" evidence="8">
    <location>
        <position position="150"/>
    </location>
    <ligand>
        <name>IMP</name>
        <dbReference type="ChEBI" id="CHEBI:58053"/>
        <note>ligand shared between dimeric partners</note>
    </ligand>
</feature>
<keyword evidence="4 8" id="KW-0547">Nucleotide-binding</keyword>
<keyword evidence="5 8" id="KW-0658">Purine biosynthesis</keyword>
<keyword evidence="8" id="KW-0963">Cytoplasm</keyword>
<feature type="binding site" description="in other chain" evidence="8">
    <location>
        <position position="240"/>
    </location>
    <ligand>
        <name>IMP</name>
        <dbReference type="ChEBI" id="CHEBI:58053"/>
        <note>ligand shared between dimeric partners</note>
    </ligand>
</feature>
<feature type="binding site" evidence="8">
    <location>
        <position position="306"/>
    </location>
    <ligand>
        <name>GTP</name>
        <dbReference type="ChEBI" id="CHEBI:37565"/>
    </ligand>
</feature>
<dbReference type="NCBIfam" id="NF002223">
    <property type="entry name" value="PRK01117.1"/>
    <property type="match status" value="1"/>
</dbReference>
<comment type="subcellular location">
    <subcellularLocation>
        <location evidence="8">Cytoplasm</location>
    </subcellularLocation>
</comment>
<evidence type="ECO:0000256" key="1">
    <source>
        <dbReference type="ARBA" id="ARBA00011738"/>
    </source>
</evidence>
<feature type="binding site" description="in other chain" evidence="8">
    <location>
        <position position="136"/>
    </location>
    <ligand>
        <name>IMP</name>
        <dbReference type="ChEBI" id="CHEBI:58053"/>
        <note>ligand shared between dimeric partners</note>
    </ligand>
</feature>
<feature type="binding site" evidence="8">
    <location>
        <begin position="300"/>
        <end position="306"/>
    </location>
    <ligand>
        <name>substrate</name>
    </ligand>
</feature>
<comment type="caution">
    <text evidence="9">The sequence shown here is derived from an EMBL/GenBank/DDBJ whole genome shotgun (WGS) entry which is preliminary data.</text>
</comment>
<dbReference type="EMBL" id="MFBF01000068">
    <property type="protein sequence ID" value="OGD89674.1"/>
    <property type="molecule type" value="Genomic_DNA"/>
</dbReference>
<evidence type="ECO:0000256" key="3">
    <source>
        <dbReference type="ARBA" id="ARBA00022723"/>
    </source>
</evidence>
<comment type="function">
    <text evidence="8">Plays an important role in the de novo pathway of purine nucleotide biosynthesis. Catalyzes the first committed step in the biosynthesis of AMP from IMP.</text>
</comment>
<feature type="binding site" description="in other chain" evidence="8">
    <location>
        <position position="225"/>
    </location>
    <ligand>
        <name>IMP</name>
        <dbReference type="ChEBI" id="CHEBI:58053"/>
        <note>ligand shared between dimeric partners</note>
    </ligand>
</feature>
<feature type="active site" description="Proton acceptor" evidence="8">
    <location>
        <position position="22"/>
    </location>
</feature>
<evidence type="ECO:0000313" key="9">
    <source>
        <dbReference type="EMBL" id="OGD89674.1"/>
    </source>
</evidence>
<dbReference type="STRING" id="1797716.A3D07_02785"/>
<dbReference type="AlphaFoldDB" id="A0A1F5GCW6"/>
<evidence type="ECO:0000256" key="2">
    <source>
        <dbReference type="ARBA" id="ARBA00022598"/>
    </source>
</evidence>
<dbReference type="InterPro" id="IPR042111">
    <property type="entry name" value="Adenylosuccinate_synth_dom3"/>
</dbReference>
<dbReference type="GO" id="GO:0005737">
    <property type="term" value="C:cytoplasm"/>
    <property type="evidence" value="ECO:0007669"/>
    <property type="project" value="UniProtKB-SubCell"/>
</dbReference>
<sequence length="425" mass="46873">MAKKTLQSWQGTLAVIGVDWGDSGKGRLTDDLSARADVAARFNGGSNTGHTVENQYGKFALHIIPSGIFNQKATCLVGRNVAVDLDSLVLEMSALAKAGVSYKNLLVDEQASLVMPWHKMRDGLREKLRSAKIGTTGRGVGPAYADRTERVGLLVRDLVSSDFARKIKEEVKIQNKFYDLKLNAKVIIKQYQTYRIKVKDFVGKSIPIIRQAQKEKKNILFEGAQGYFLDIDAGTYPYVTSSNPGVVGIARSFDIHPSEINNVVGITKAYTTRVGEGPMPTKISGEVGRKIIDVGNEVGTTTGRERAVGWLDLVLIMEAARANKLKALAVTKLDVLTNISKLKLCISYKLNRKSTDYIGHDAEFLSKVKPVYEEVGGWTQDISSIRSFTDLPKNAQVYIKKIEEFAKVPVKFISVGPKRGEVIYK</sequence>
<comment type="catalytic activity">
    <reaction evidence="8">
        <text>IMP + L-aspartate + GTP = N(6)-(1,2-dicarboxyethyl)-AMP + GDP + phosphate + 2 H(+)</text>
        <dbReference type="Rhea" id="RHEA:15753"/>
        <dbReference type="ChEBI" id="CHEBI:15378"/>
        <dbReference type="ChEBI" id="CHEBI:29991"/>
        <dbReference type="ChEBI" id="CHEBI:37565"/>
        <dbReference type="ChEBI" id="CHEBI:43474"/>
        <dbReference type="ChEBI" id="CHEBI:57567"/>
        <dbReference type="ChEBI" id="CHEBI:58053"/>
        <dbReference type="ChEBI" id="CHEBI:58189"/>
        <dbReference type="EC" id="6.3.4.4"/>
    </reaction>
</comment>
<dbReference type="GO" id="GO:0004019">
    <property type="term" value="F:adenylosuccinate synthase activity"/>
    <property type="evidence" value="ECO:0007669"/>
    <property type="project" value="UniProtKB-UniRule"/>
</dbReference>
<evidence type="ECO:0000256" key="4">
    <source>
        <dbReference type="ARBA" id="ARBA00022741"/>
    </source>
</evidence>
<dbReference type="InterPro" id="IPR042110">
    <property type="entry name" value="Adenylosuccinate_synth_dom2"/>
</dbReference>
<organism evidence="9 10">
    <name type="scientific">Candidatus Curtissbacteria bacterium RIFCSPHIGHO2_02_FULL_42_15</name>
    <dbReference type="NCBI Taxonomy" id="1797716"/>
    <lineage>
        <taxon>Bacteria</taxon>
        <taxon>Candidatus Curtissiibacteriota</taxon>
    </lineage>
</organism>
<dbReference type="HAMAP" id="MF_00011">
    <property type="entry name" value="Adenylosucc_synth"/>
    <property type="match status" value="1"/>
</dbReference>
<dbReference type="Gene3D" id="1.10.300.10">
    <property type="entry name" value="Adenylosuccinate Synthetase, subunit A, domain 2"/>
    <property type="match status" value="1"/>
</dbReference>
<comment type="subunit">
    <text evidence="1 8">Homodimer.</text>
</comment>
<dbReference type="GO" id="GO:0046040">
    <property type="term" value="P:IMP metabolic process"/>
    <property type="evidence" value="ECO:0007669"/>
    <property type="project" value="TreeGrafter"/>
</dbReference>